<evidence type="ECO:0000313" key="1">
    <source>
        <dbReference type="EMBL" id="CAD9024307.1"/>
    </source>
</evidence>
<sequence>MLEGEPTKVLYMGDFCAIPNKVPHGPVANARPLLNFTTLWKTLSACIKVTWPQVYVRQVSSESLSLLYGEVPRQWICFGYCMTIVITDGNSGRPCSCFWMM</sequence>
<evidence type="ECO:0000313" key="2">
    <source>
        <dbReference type="EMBL" id="CAD9024308.1"/>
    </source>
</evidence>
<dbReference type="EMBL" id="HBGA01094849">
    <property type="protein sequence ID" value="CAD9024308.1"/>
    <property type="molecule type" value="Transcribed_RNA"/>
</dbReference>
<reference evidence="2" key="1">
    <citation type="submission" date="2021-01" db="EMBL/GenBank/DDBJ databases">
        <authorList>
            <person name="Corre E."/>
            <person name="Pelletier E."/>
            <person name="Niang G."/>
            <person name="Scheremetjew M."/>
            <person name="Finn R."/>
            <person name="Kale V."/>
            <person name="Holt S."/>
            <person name="Cochrane G."/>
            <person name="Meng A."/>
            <person name="Brown T."/>
            <person name="Cohen L."/>
        </authorList>
    </citation>
    <scope>NUCLEOTIDE SEQUENCE</scope>
    <source>
        <strain evidence="2">NIES-381</strain>
    </source>
</reference>
<protein>
    <submittedName>
        <fullName evidence="2">Uncharacterized protein</fullName>
    </submittedName>
</protein>
<dbReference type="AlphaFoldDB" id="A0A6U8G256"/>
<name>A0A6U8G256_9EUGL</name>
<accession>A0A6U8G256</accession>
<proteinExistence type="predicted"/>
<dbReference type="EMBL" id="HBGA01094848">
    <property type="protein sequence ID" value="CAD9024307.1"/>
    <property type="molecule type" value="Transcribed_RNA"/>
</dbReference>
<gene>
    <name evidence="1" type="ORF">EGYM00392_LOCUS35432</name>
    <name evidence="2" type="ORF">EGYM00392_LOCUS35433</name>
</gene>
<organism evidence="2">
    <name type="scientific">Eutreptiella gymnastica</name>
    <dbReference type="NCBI Taxonomy" id="73025"/>
    <lineage>
        <taxon>Eukaryota</taxon>
        <taxon>Discoba</taxon>
        <taxon>Euglenozoa</taxon>
        <taxon>Euglenida</taxon>
        <taxon>Spirocuta</taxon>
        <taxon>Euglenophyceae</taxon>
        <taxon>Eutreptiales</taxon>
        <taxon>Eutreptiaceae</taxon>
        <taxon>Eutreptiella</taxon>
    </lineage>
</organism>